<organism evidence="3 4">
    <name type="scientific">Cryptosporangium phraense</name>
    <dbReference type="NCBI Taxonomy" id="2593070"/>
    <lineage>
        <taxon>Bacteria</taxon>
        <taxon>Bacillati</taxon>
        <taxon>Actinomycetota</taxon>
        <taxon>Actinomycetes</taxon>
        <taxon>Cryptosporangiales</taxon>
        <taxon>Cryptosporangiaceae</taxon>
        <taxon>Cryptosporangium</taxon>
    </lineage>
</organism>
<name>A0A545AHY5_9ACTN</name>
<evidence type="ECO:0000256" key="1">
    <source>
        <dbReference type="SAM" id="Coils"/>
    </source>
</evidence>
<dbReference type="RefSeq" id="WP_142708690.1">
    <property type="nucleotide sequence ID" value="NZ_VIRS01000032.1"/>
</dbReference>
<dbReference type="Proteomes" id="UP000317982">
    <property type="component" value="Unassembled WGS sequence"/>
</dbReference>
<gene>
    <name evidence="3" type="ORF">FL583_32400</name>
</gene>
<proteinExistence type="predicted"/>
<keyword evidence="2" id="KW-1133">Transmembrane helix</keyword>
<sequence length="89" mass="9800">MDGHDLAEVAGAIGIFTFITVVVTVTIYQLFATWRAKAALSRETEYRDLTARAVAGQEEANKQLADLSGQLSDLRGRMTKLEQVLTEVE</sequence>
<dbReference type="EMBL" id="VIRS01000032">
    <property type="protein sequence ID" value="TQS40926.1"/>
    <property type="molecule type" value="Genomic_DNA"/>
</dbReference>
<protein>
    <submittedName>
        <fullName evidence="3">Uncharacterized protein</fullName>
    </submittedName>
</protein>
<feature type="coiled-coil region" evidence="1">
    <location>
        <begin position="57"/>
        <end position="84"/>
    </location>
</feature>
<keyword evidence="2" id="KW-0472">Membrane</keyword>
<keyword evidence="4" id="KW-1185">Reference proteome</keyword>
<feature type="transmembrane region" description="Helical" evidence="2">
    <location>
        <begin position="12"/>
        <end position="32"/>
    </location>
</feature>
<evidence type="ECO:0000313" key="3">
    <source>
        <dbReference type="EMBL" id="TQS40926.1"/>
    </source>
</evidence>
<evidence type="ECO:0000256" key="2">
    <source>
        <dbReference type="SAM" id="Phobius"/>
    </source>
</evidence>
<reference evidence="3 4" key="1">
    <citation type="submission" date="2019-07" db="EMBL/GenBank/DDBJ databases">
        <title>Cryptosporangium phraense sp. nov., isolated from plant litter.</title>
        <authorList>
            <person name="Suriyachadkun C."/>
        </authorList>
    </citation>
    <scope>NUCLEOTIDE SEQUENCE [LARGE SCALE GENOMIC DNA]</scope>
    <source>
        <strain evidence="3 4">A-T 5661</strain>
    </source>
</reference>
<dbReference type="InParanoid" id="A0A545AHY5"/>
<keyword evidence="1" id="KW-0175">Coiled coil</keyword>
<accession>A0A545AHY5</accession>
<keyword evidence="2" id="KW-0812">Transmembrane</keyword>
<dbReference type="AlphaFoldDB" id="A0A545AHY5"/>
<comment type="caution">
    <text evidence="3">The sequence shown here is derived from an EMBL/GenBank/DDBJ whole genome shotgun (WGS) entry which is preliminary data.</text>
</comment>
<evidence type="ECO:0000313" key="4">
    <source>
        <dbReference type="Proteomes" id="UP000317982"/>
    </source>
</evidence>
<dbReference type="OrthoDB" id="4319152at2"/>